<dbReference type="GO" id="GO:0006754">
    <property type="term" value="P:ATP biosynthetic process"/>
    <property type="evidence" value="ECO:0007669"/>
    <property type="project" value="TreeGrafter"/>
</dbReference>
<dbReference type="Gene3D" id="3.90.79.10">
    <property type="entry name" value="Nucleoside Triphosphate Pyrophosphohydrolase"/>
    <property type="match status" value="1"/>
</dbReference>
<dbReference type="InterPro" id="IPR015797">
    <property type="entry name" value="NUDIX_hydrolase-like_dom_sf"/>
</dbReference>
<dbReference type="PROSITE" id="PS00893">
    <property type="entry name" value="NUDIX_BOX"/>
    <property type="match status" value="1"/>
</dbReference>
<dbReference type="CDD" id="cd04662">
    <property type="entry name" value="NUDIX_Hydrolase"/>
    <property type="match status" value="1"/>
</dbReference>
<sequence length="151" mass="16982">MAGRSAGILMFRRKVSLEVLLVHPGGPFFARKDLGAWSIPKGEYEGPEDPLTAARREFAEETGLPVDGDFLPLQPIKQKGGKEVLAWAIEGDIDAAKVVSNVFEMEWPPRSGKMRRFPEIDRAEWFDLSTARSKINERQRGFLDELEQLLG</sequence>
<dbReference type="AlphaFoldDB" id="A0AAU8FKP8"/>
<protein>
    <submittedName>
        <fullName evidence="3">NUDIX domain-containing protein</fullName>
    </submittedName>
</protein>
<dbReference type="InterPro" id="IPR000086">
    <property type="entry name" value="NUDIX_hydrolase_dom"/>
</dbReference>
<dbReference type="PROSITE" id="PS51462">
    <property type="entry name" value="NUDIX"/>
    <property type="match status" value="1"/>
</dbReference>
<proteinExistence type="predicted"/>
<gene>
    <name evidence="3" type="ORF">ABV298_27895</name>
</gene>
<evidence type="ECO:0000256" key="1">
    <source>
        <dbReference type="ARBA" id="ARBA00022801"/>
    </source>
</evidence>
<dbReference type="PANTHER" id="PTHR21340">
    <property type="entry name" value="DIADENOSINE 5,5-P1,P4-TETRAPHOSPHATE PYROPHOSPHOHYDROLASE MUTT"/>
    <property type="match status" value="1"/>
</dbReference>
<dbReference type="EMBL" id="CP159289">
    <property type="protein sequence ID" value="XCH24092.1"/>
    <property type="molecule type" value="Genomic_DNA"/>
</dbReference>
<dbReference type="PANTHER" id="PTHR21340:SF7">
    <property type="entry name" value="NUDIX HYDROLASE DOMAIN-CONTAINING PROTEIN"/>
    <property type="match status" value="1"/>
</dbReference>
<keyword evidence="1" id="KW-0378">Hydrolase</keyword>
<evidence type="ECO:0000259" key="2">
    <source>
        <dbReference type="PROSITE" id="PS51462"/>
    </source>
</evidence>
<dbReference type="GO" id="GO:0004081">
    <property type="term" value="F:bis(5'-nucleosyl)-tetraphosphatase (asymmetrical) activity"/>
    <property type="evidence" value="ECO:0007669"/>
    <property type="project" value="TreeGrafter"/>
</dbReference>
<reference evidence="3" key="1">
    <citation type="submission" date="2024-06" db="EMBL/GenBank/DDBJ databases">
        <title>Sequencing and assembly of the genome of Dyadobacter sp. strain 676, a symbiont of Cyamopsis tetragonoloba.</title>
        <authorList>
            <person name="Guro P."/>
            <person name="Sazanova A."/>
            <person name="Kuznetsova I."/>
            <person name="Belimov A."/>
            <person name="Safronova V."/>
        </authorList>
    </citation>
    <scope>NUCLEOTIDE SEQUENCE</scope>
    <source>
        <strain evidence="3">676</strain>
    </source>
</reference>
<organism evidence="3">
    <name type="scientific">Dyadobacter sp. 676</name>
    <dbReference type="NCBI Taxonomy" id="3088362"/>
    <lineage>
        <taxon>Bacteria</taxon>
        <taxon>Pseudomonadati</taxon>
        <taxon>Bacteroidota</taxon>
        <taxon>Cytophagia</taxon>
        <taxon>Cytophagales</taxon>
        <taxon>Spirosomataceae</taxon>
        <taxon>Dyadobacter</taxon>
    </lineage>
</organism>
<dbReference type="InterPro" id="IPR020084">
    <property type="entry name" value="NUDIX_hydrolase_CS"/>
</dbReference>
<dbReference type="SUPFAM" id="SSF55811">
    <property type="entry name" value="Nudix"/>
    <property type="match status" value="1"/>
</dbReference>
<feature type="domain" description="Nudix hydrolase" evidence="2">
    <location>
        <begin position="1"/>
        <end position="148"/>
    </location>
</feature>
<dbReference type="InterPro" id="IPR051325">
    <property type="entry name" value="Nudix_hydrolase_domain"/>
</dbReference>
<name>A0AAU8FKP8_9BACT</name>
<evidence type="ECO:0000313" key="3">
    <source>
        <dbReference type="EMBL" id="XCH24092.1"/>
    </source>
</evidence>
<dbReference type="GO" id="GO:0006167">
    <property type="term" value="P:AMP biosynthetic process"/>
    <property type="evidence" value="ECO:0007669"/>
    <property type="project" value="TreeGrafter"/>
</dbReference>
<dbReference type="RefSeq" id="WP_353719415.1">
    <property type="nucleotide sequence ID" value="NZ_CP159289.1"/>
</dbReference>
<accession>A0AAU8FKP8</accession>
<dbReference type="Pfam" id="PF00293">
    <property type="entry name" value="NUDIX"/>
    <property type="match status" value="1"/>
</dbReference>